<keyword evidence="1 5" id="KW-0645">Protease</keyword>
<dbReference type="CDD" id="cd00190">
    <property type="entry name" value="Tryp_SPc"/>
    <property type="match status" value="1"/>
</dbReference>
<reference evidence="8" key="2">
    <citation type="submission" date="2025-08" db="UniProtKB">
        <authorList>
            <consortium name="Ensembl"/>
        </authorList>
    </citation>
    <scope>IDENTIFICATION</scope>
</reference>
<dbReference type="InterPro" id="IPR033116">
    <property type="entry name" value="TRYPSIN_SER"/>
</dbReference>
<dbReference type="InterPro" id="IPR043504">
    <property type="entry name" value="Peptidase_S1_PA_chymotrypsin"/>
</dbReference>
<evidence type="ECO:0000256" key="1">
    <source>
        <dbReference type="ARBA" id="ARBA00022670"/>
    </source>
</evidence>
<dbReference type="InterPro" id="IPR009003">
    <property type="entry name" value="Peptidase_S1_PA"/>
</dbReference>
<dbReference type="FunFam" id="2.40.10.10:FF:000003">
    <property type="entry name" value="Transmembrane serine protease 3"/>
    <property type="match status" value="1"/>
</dbReference>
<sequence length="255" mass="27870">MFGLFYWLIVCLTDCGRSKFKSSRIVGGQDALAGEFPWQVSLHVKNTGHVCGASIISPTWLVTAAHCWVWPMSEDVTLCREHQSETASPVLKRNLKKVIPHPNYNSFTYDNDIALMELNSPVTYSDYIQPVCLPAAQHSFPVGNMVWITGWGATREGGFAASVLQKAQVRIINQTVCDKLMEGQITSRMLCAGVLTGGVDACQGDSGGPLSYPSGSRMFLAGVVSWGDGCARRNKPGVYTTVTKFRGWIKEKTGV</sequence>
<dbReference type="PANTHER" id="PTHR24252">
    <property type="entry name" value="ACROSIN-RELATED"/>
    <property type="match status" value="1"/>
</dbReference>
<evidence type="ECO:0000313" key="9">
    <source>
        <dbReference type="Proteomes" id="UP000694680"/>
    </source>
</evidence>
<feature type="signal peptide" evidence="6">
    <location>
        <begin position="1"/>
        <end position="18"/>
    </location>
</feature>
<dbReference type="SUPFAM" id="SSF50494">
    <property type="entry name" value="Trypsin-like serine proteases"/>
    <property type="match status" value="1"/>
</dbReference>
<reference evidence="8" key="3">
    <citation type="submission" date="2025-09" db="UniProtKB">
        <authorList>
            <consortium name="Ensembl"/>
        </authorList>
    </citation>
    <scope>IDENTIFICATION</scope>
</reference>
<dbReference type="PROSITE" id="PS50240">
    <property type="entry name" value="TRYPSIN_DOM"/>
    <property type="match status" value="1"/>
</dbReference>
<feature type="domain" description="Peptidase S1" evidence="7">
    <location>
        <begin position="25"/>
        <end position="254"/>
    </location>
</feature>
<dbReference type="Proteomes" id="UP000694680">
    <property type="component" value="Chromosome 13"/>
</dbReference>
<dbReference type="SMART" id="SM00020">
    <property type="entry name" value="Tryp_SPc"/>
    <property type="match status" value="1"/>
</dbReference>
<dbReference type="PRINTS" id="PR00722">
    <property type="entry name" value="CHYMOTRYPSIN"/>
</dbReference>
<evidence type="ECO:0000313" key="8">
    <source>
        <dbReference type="Ensembl" id="ENSGWIP00000038992.1"/>
    </source>
</evidence>
<dbReference type="InterPro" id="IPR018114">
    <property type="entry name" value="TRYPSIN_HIS"/>
</dbReference>
<dbReference type="Pfam" id="PF00089">
    <property type="entry name" value="Trypsin"/>
    <property type="match status" value="1"/>
</dbReference>
<name>A0A8C5H3F2_GOUWI</name>
<organism evidence="8 9">
    <name type="scientific">Gouania willdenowi</name>
    <name type="common">Blunt-snouted clingfish</name>
    <name type="synonym">Lepadogaster willdenowi</name>
    <dbReference type="NCBI Taxonomy" id="441366"/>
    <lineage>
        <taxon>Eukaryota</taxon>
        <taxon>Metazoa</taxon>
        <taxon>Chordata</taxon>
        <taxon>Craniata</taxon>
        <taxon>Vertebrata</taxon>
        <taxon>Euteleostomi</taxon>
        <taxon>Actinopterygii</taxon>
        <taxon>Neopterygii</taxon>
        <taxon>Teleostei</taxon>
        <taxon>Neoteleostei</taxon>
        <taxon>Acanthomorphata</taxon>
        <taxon>Ovalentaria</taxon>
        <taxon>Blenniimorphae</taxon>
        <taxon>Blenniiformes</taxon>
        <taxon>Gobiesocoidei</taxon>
        <taxon>Gobiesocidae</taxon>
        <taxon>Gobiesocinae</taxon>
        <taxon>Gouania</taxon>
    </lineage>
</organism>
<dbReference type="AlphaFoldDB" id="A0A8C5H3F2"/>
<evidence type="ECO:0000256" key="2">
    <source>
        <dbReference type="ARBA" id="ARBA00022801"/>
    </source>
</evidence>
<feature type="chain" id="PRO_5034237996" description="Peptidase S1 domain-containing protein" evidence="6">
    <location>
        <begin position="19"/>
        <end position="255"/>
    </location>
</feature>
<accession>A0A8C5H3F2</accession>
<keyword evidence="3 5" id="KW-0720">Serine protease</keyword>
<evidence type="ECO:0000256" key="5">
    <source>
        <dbReference type="RuleBase" id="RU363034"/>
    </source>
</evidence>
<protein>
    <recommendedName>
        <fullName evidence="7">Peptidase S1 domain-containing protein</fullName>
    </recommendedName>
</protein>
<dbReference type="GO" id="GO:0006508">
    <property type="term" value="P:proteolysis"/>
    <property type="evidence" value="ECO:0007669"/>
    <property type="project" value="UniProtKB-KW"/>
</dbReference>
<keyword evidence="9" id="KW-1185">Reference proteome</keyword>
<dbReference type="PROSITE" id="PS00135">
    <property type="entry name" value="TRYPSIN_SER"/>
    <property type="match status" value="1"/>
</dbReference>
<proteinExistence type="predicted"/>
<dbReference type="PROSITE" id="PS00134">
    <property type="entry name" value="TRYPSIN_HIS"/>
    <property type="match status" value="1"/>
</dbReference>
<evidence type="ECO:0000256" key="4">
    <source>
        <dbReference type="ARBA" id="ARBA00023157"/>
    </source>
</evidence>
<dbReference type="GO" id="GO:0004252">
    <property type="term" value="F:serine-type endopeptidase activity"/>
    <property type="evidence" value="ECO:0007669"/>
    <property type="project" value="InterPro"/>
</dbReference>
<reference evidence="8" key="1">
    <citation type="submission" date="2020-06" db="EMBL/GenBank/DDBJ databases">
        <authorList>
            <consortium name="Wellcome Sanger Institute Data Sharing"/>
        </authorList>
    </citation>
    <scope>NUCLEOTIDE SEQUENCE [LARGE SCALE GENOMIC DNA]</scope>
</reference>
<dbReference type="PANTHER" id="PTHR24252:SF17">
    <property type="entry name" value="SUPPRESSOR OF TUMORIGENICITY 14 PROTEIN HOMOLOG-RELATED"/>
    <property type="match status" value="1"/>
</dbReference>
<evidence type="ECO:0000259" key="7">
    <source>
        <dbReference type="PROSITE" id="PS50240"/>
    </source>
</evidence>
<evidence type="ECO:0000256" key="3">
    <source>
        <dbReference type="ARBA" id="ARBA00022825"/>
    </source>
</evidence>
<dbReference type="Gene3D" id="2.40.10.10">
    <property type="entry name" value="Trypsin-like serine proteases"/>
    <property type="match status" value="2"/>
</dbReference>
<keyword evidence="2 5" id="KW-0378">Hydrolase</keyword>
<dbReference type="InterPro" id="IPR001254">
    <property type="entry name" value="Trypsin_dom"/>
</dbReference>
<keyword evidence="4" id="KW-1015">Disulfide bond</keyword>
<keyword evidence="6" id="KW-0732">Signal</keyword>
<dbReference type="Ensembl" id="ENSGWIT00000042417.1">
    <property type="protein sequence ID" value="ENSGWIP00000038992.1"/>
    <property type="gene ID" value="ENSGWIG00000019852.1"/>
</dbReference>
<dbReference type="InterPro" id="IPR001314">
    <property type="entry name" value="Peptidase_S1A"/>
</dbReference>
<evidence type="ECO:0000256" key="6">
    <source>
        <dbReference type="SAM" id="SignalP"/>
    </source>
</evidence>